<sequence length="317" mass="33132">MLKELSSGEGGFNRDGLGERPESGPVRKLGTAPGGLGAGPGRGLGPSTHLGAVSSRSGGRRWRRQPRGASLPSLRRGPGRARGARGSGAEGPRLPLRGAAGAEKAPRSSAGRAGAGPGAGSCRRLLAAPPPRSPLPRPEHRPRRAPPPIRGRRPQPQAPKAGAASSVSERRRHHCRRRRRRRQPRFLRPLRPLPAARAGPSDGRGGTRRLRGLGPGGGARQAGREEPREKGRGAGGGGDARRLLLKGEQRQPSQAHPPPPRPGPPGAGAGEAPGAGIQAIIKFCCFYLLEYPTSILHVPTANVGVQATIIWCRDLLS</sequence>
<feature type="compositionally biased region" description="Low complexity" evidence="1">
    <location>
        <begin position="67"/>
        <end position="76"/>
    </location>
</feature>
<evidence type="ECO:0000256" key="1">
    <source>
        <dbReference type="SAM" id="MobiDB-lite"/>
    </source>
</evidence>
<dbReference type="Proteomes" id="UP001652641">
    <property type="component" value="Chromosome 2"/>
</dbReference>
<evidence type="ECO:0008006" key="4">
    <source>
        <dbReference type="Google" id="ProtNLM"/>
    </source>
</evidence>
<accession>A0ABM4ZFQ9</accession>
<feature type="compositionally biased region" description="Basic residues" evidence="1">
    <location>
        <begin position="170"/>
        <end position="185"/>
    </location>
</feature>
<gene>
    <name evidence="3" type="primary">LOC112931766</name>
</gene>
<feature type="compositionally biased region" description="Basic and acidic residues" evidence="1">
    <location>
        <begin position="222"/>
        <end position="232"/>
    </location>
</feature>
<organism evidence="2 3">
    <name type="scientific">Vulpes vulpes</name>
    <name type="common">Red fox</name>
    <dbReference type="NCBI Taxonomy" id="9627"/>
    <lineage>
        <taxon>Eukaryota</taxon>
        <taxon>Metazoa</taxon>
        <taxon>Chordata</taxon>
        <taxon>Craniata</taxon>
        <taxon>Vertebrata</taxon>
        <taxon>Euteleostomi</taxon>
        <taxon>Mammalia</taxon>
        <taxon>Eutheria</taxon>
        <taxon>Laurasiatheria</taxon>
        <taxon>Carnivora</taxon>
        <taxon>Caniformia</taxon>
        <taxon>Canidae</taxon>
        <taxon>Vulpes</taxon>
    </lineage>
</organism>
<feature type="compositionally biased region" description="Basic and acidic residues" evidence="1">
    <location>
        <begin position="239"/>
        <end position="249"/>
    </location>
</feature>
<proteinExistence type="predicted"/>
<reference evidence="3" key="2">
    <citation type="submission" date="2025-08" db="UniProtKB">
        <authorList>
            <consortium name="RefSeq"/>
        </authorList>
    </citation>
    <scope>IDENTIFICATION</scope>
    <source>
        <tissue evidence="3">Cell line</tissue>
    </source>
</reference>
<evidence type="ECO:0000313" key="3">
    <source>
        <dbReference type="RefSeq" id="XP_072601386.1"/>
    </source>
</evidence>
<feature type="compositionally biased region" description="Gly residues" evidence="1">
    <location>
        <begin position="32"/>
        <end position="44"/>
    </location>
</feature>
<feature type="region of interest" description="Disordered" evidence="1">
    <location>
        <begin position="1"/>
        <end position="272"/>
    </location>
</feature>
<reference evidence="2" key="1">
    <citation type="submission" date="2025-05" db="UniProtKB">
        <authorList>
            <consortium name="RefSeq"/>
        </authorList>
    </citation>
    <scope>NUCLEOTIDE SEQUENCE [LARGE SCALE GENOMIC DNA]</scope>
</reference>
<feature type="compositionally biased region" description="Low complexity" evidence="1">
    <location>
        <begin position="186"/>
        <end position="198"/>
    </location>
</feature>
<protein>
    <recommendedName>
        <fullName evidence="4">Collagen alpha-1(I) chain-like</fullName>
    </recommendedName>
</protein>
<evidence type="ECO:0000313" key="2">
    <source>
        <dbReference type="Proteomes" id="UP001652641"/>
    </source>
</evidence>
<feature type="compositionally biased region" description="Pro residues" evidence="1">
    <location>
        <begin position="255"/>
        <end position="265"/>
    </location>
</feature>
<dbReference type="RefSeq" id="XP_072601386.1">
    <property type="nucleotide sequence ID" value="XM_072745285.1"/>
</dbReference>
<name>A0ABM4ZFQ9_VULVU</name>
<dbReference type="GeneID" id="112931766"/>
<keyword evidence="2" id="KW-1185">Reference proteome</keyword>